<name>A0A157QEA0_9BORD</name>
<protein>
    <submittedName>
        <fullName evidence="3">Exopolysaccharide biosynthesis glycosyl transferase</fullName>
    </submittedName>
</protein>
<sequence length="205" mass="23141">MSSVSRLLAGLLRRLGAALLLAALSPLLGALALSVWWTMGRPVLFRQWRAGYRGRPFQLCKFRSMRVAAYDGEPDASRLTRWGRFLRRSSLDELPGLWNIVRGEMNFIGPRPLPLDYLPRYSAEEARRHLVPPGMTGWAQVNGRNALAWEERLRLDCWYVDHAGWRVDARILWRTLRVVCSGQGVAAPGHETGQELRPPQGGPSS</sequence>
<evidence type="ECO:0000313" key="3">
    <source>
        <dbReference type="EMBL" id="SAI67634.1"/>
    </source>
</evidence>
<dbReference type="AlphaFoldDB" id="A0A157QEA0"/>
<dbReference type="Proteomes" id="UP000076825">
    <property type="component" value="Chromosome 1"/>
</dbReference>
<organism evidence="3 4">
    <name type="scientific">Bordetella trematum</name>
    <dbReference type="NCBI Taxonomy" id="123899"/>
    <lineage>
        <taxon>Bacteria</taxon>
        <taxon>Pseudomonadati</taxon>
        <taxon>Pseudomonadota</taxon>
        <taxon>Betaproteobacteria</taxon>
        <taxon>Burkholderiales</taxon>
        <taxon>Alcaligenaceae</taxon>
        <taxon>Bordetella</taxon>
    </lineage>
</organism>
<dbReference type="RefSeq" id="WP_231886776.1">
    <property type="nucleotide sequence ID" value="NZ_CP016340.1"/>
</dbReference>
<dbReference type="Pfam" id="PF02397">
    <property type="entry name" value="Bac_transf"/>
    <property type="match status" value="1"/>
</dbReference>
<evidence type="ECO:0000313" key="4">
    <source>
        <dbReference type="Proteomes" id="UP000076825"/>
    </source>
</evidence>
<evidence type="ECO:0000259" key="2">
    <source>
        <dbReference type="Pfam" id="PF02397"/>
    </source>
</evidence>
<dbReference type="STRING" id="123899.SAMEA3906487_00827"/>
<comment type="similarity">
    <text evidence="1">Belongs to the bacterial sugar transferase family.</text>
</comment>
<evidence type="ECO:0000256" key="1">
    <source>
        <dbReference type="ARBA" id="ARBA00006464"/>
    </source>
</evidence>
<reference evidence="3 4" key="1">
    <citation type="submission" date="2016-04" db="EMBL/GenBank/DDBJ databases">
        <authorList>
            <consortium name="Pathogen Informatics"/>
        </authorList>
    </citation>
    <scope>NUCLEOTIDE SEQUENCE [LARGE SCALE GENOMIC DNA]</scope>
    <source>
        <strain evidence="3 4">H044680328</strain>
    </source>
</reference>
<dbReference type="InterPro" id="IPR003362">
    <property type="entry name" value="Bact_transf"/>
</dbReference>
<dbReference type="PANTHER" id="PTHR30576:SF8">
    <property type="entry name" value="UNDECAPRENYL-PHOSPHATE GALACTOSE PHOSPHOTRANSFERASE"/>
    <property type="match status" value="1"/>
</dbReference>
<dbReference type="eggNOG" id="COG2148">
    <property type="taxonomic scope" value="Bacteria"/>
</dbReference>
<dbReference type="PANTHER" id="PTHR30576">
    <property type="entry name" value="COLANIC BIOSYNTHESIS UDP-GLUCOSE LIPID CARRIER TRANSFERASE"/>
    <property type="match status" value="1"/>
</dbReference>
<dbReference type="GeneID" id="56587767"/>
<dbReference type="PATRIC" id="fig|123899.6.peg.800"/>
<keyword evidence="4" id="KW-1185">Reference proteome</keyword>
<dbReference type="EMBL" id="LT546645">
    <property type="protein sequence ID" value="SAI67634.1"/>
    <property type="molecule type" value="Genomic_DNA"/>
</dbReference>
<proteinExistence type="inferred from homology"/>
<dbReference type="GO" id="GO:0016780">
    <property type="term" value="F:phosphotransferase activity, for other substituted phosphate groups"/>
    <property type="evidence" value="ECO:0007669"/>
    <property type="project" value="TreeGrafter"/>
</dbReference>
<dbReference type="KEGG" id="btrm:SAMEA390648700827"/>
<gene>
    <name evidence="3" type="primary">wcaJ_1</name>
    <name evidence="3" type="ORF">SAMEA3906487_00827</name>
</gene>
<feature type="domain" description="Bacterial sugar transferase" evidence="2">
    <location>
        <begin position="15"/>
        <end position="180"/>
    </location>
</feature>
<accession>A0A157QEA0</accession>
<keyword evidence="3" id="KW-0808">Transferase</keyword>